<dbReference type="HOGENOM" id="CLU_1389374_0_0_9"/>
<feature type="coiled-coil region" evidence="1">
    <location>
        <begin position="28"/>
        <end position="55"/>
    </location>
</feature>
<evidence type="ECO:0000259" key="2">
    <source>
        <dbReference type="Pfam" id="PF19092"/>
    </source>
</evidence>
<dbReference type="PATRIC" id="fig|927704.6.peg.322"/>
<dbReference type="EMBL" id="AP012292">
    <property type="protein sequence ID" value="BAL82020.1"/>
    <property type="molecule type" value="Genomic_DNA"/>
</dbReference>
<feature type="domain" description="DUF5780" evidence="2">
    <location>
        <begin position="94"/>
        <end position="186"/>
    </location>
</feature>
<accession>I0GMN3</accession>
<evidence type="ECO:0000313" key="3">
    <source>
        <dbReference type="EMBL" id="BAL82020.1"/>
    </source>
</evidence>
<evidence type="ECO:0000256" key="1">
    <source>
        <dbReference type="SAM" id="Coils"/>
    </source>
</evidence>
<dbReference type="Proteomes" id="UP000007887">
    <property type="component" value="Chromosome"/>
</dbReference>
<evidence type="ECO:0000313" key="4">
    <source>
        <dbReference type="Proteomes" id="UP000007887"/>
    </source>
</evidence>
<proteinExistence type="predicted"/>
<gene>
    <name evidence="3" type="ordered locus">SELR_03120</name>
</gene>
<dbReference type="KEGG" id="sri:SELR_03120"/>
<dbReference type="AlphaFoldDB" id="I0GMN3"/>
<sequence length="196" mass="21392">MKKISTAIVGLSVATMLFTSGCGNDAELKKIQDENVELKRQVESLSKENEEMKNKVAMFVPKENKANPQSKQQGDQPVALGNIEIGPDAGGASVKVSLKNVSPKTVDAIEFVVLQFDNFGKPSNRFNDESYGNVTSVLTVQGTAANGQSLSGGWTLFNMEKSRKAKVVVKQVHFTDGAVWENKSFDDEVARERTSY</sequence>
<protein>
    <recommendedName>
        <fullName evidence="2">DUF5780 domain-containing protein</fullName>
    </recommendedName>
</protein>
<keyword evidence="1" id="KW-0175">Coiled coil</keyword>
<organism evidence="3 4">
    <name type="scientific">Selenomonas ruminantium subsp. lactilytica (strain NBRC 103574 / TAM6421)</name>
    <dbReference type="NCBI Taxonomy" id="927704"/>
    <lineage>
        <taxon>Bacteria</taxon>
        <taxon>Bacillati</taxon>
        <taxon>Bacillota</taxon>
        <taxon>Negativicutes</taxon>
        <taxon>Selenomonadales</taxon>
        <taxon>Selenomonadaceae</taxon>
        <taxon>Selenomonas</taxon>
    </lineage>
</organism>
<dbReference type="Pfam" id="PF19092">
    <property type="entry name" value="DUF5780"/>
    <property type="match status" value="1"/>
</dbReference>
<dbReference type="PROSITE" id="PS51257">
    <property type="entry name" value="PROKAR_LIPOPROTEIN"/>
    <property type="match status" value="1"/>
</dbReference>
<dbReference type="InterPro" id="IPR043939">
    <property type="entry name" value="DUF5780"/>
</dbReference>
<name>I0GMN3_SELRL</name>
<dbReference type="OrthoDB" id="9804799at2"/>
<reference evidence="3 4" key="1">
    <citation type="submission" date="2011-10" db="EMBL/GenBank/DDBJ databases">
        <title>Whole genome sequence of Selenomonas ruminantium subsp. lactilytica TAM6421.</title>
        <authorList>
            <person name="Oguchi A."/>
            <person name="Ankai A."/>
            <person name="Kaneko J."/>
            <person name="Yamada-Narita S."/>
            <person name="Fukui S."/>
            <person name="Takahashi M."/>
            <person name="Onodera T."/>
            <person name="Kojima S."/>
            <person name="Fushimi T."/>
            <person name="Abe N."/>
            <person name="Kamio Y."/>
            <person name="Yamazaki S."/>
            <person name="Fujita N."/>
        </authorList>
    </citation>
    <scope>NUCLEOTIDE SEQUENCE [LARGE SCALE GENOMIC DNA]</scope>
    <source>
        <strain evidence="4">NBRC 103574 / TAM6421</strain>
    </source>
</reference>
<dbReference type="RefSeq" id="WP_014423465.1">
    <property type="nucleotide sequence ID" value="NC_017068.1"/>
</dbReference>